<sequence length="121" mass="13949">MAAEFKEYDYVEAGTVDVRELEPLDQQTSHLMKSEFSTGSKLTLFYFAFIFAMPILNWFAPEFMFSNFYGGMTYAWFFTGIVAMGMAFIIAYIHTALYEKRLKKSHMTDSSIRPSNGRSVN</sequence>
<keyword evidence="1" id="KW-1133">Transmembrane helix</keyword>
<evidence type="ECO:0008006" key="4">
    <source>
        <dbReference type="Google" id="ProtNLM"/>
    </source>
</evidence>
<evidence type="ECO:0000256" key="1">
    <source>
        <dbReference type="SAM" id="Phobius"/>
    </source>
</evidence>
<proteinExistence type="predicted"/>
<keyword evidence="1" id="KW-0812">Transmembrane</keyword>
<dbReference type="AlphaFoldDB" id="A0A6I2M616"/>
<evidence type="ECO:0000313" key="3">
    <source>
        <dbReference type="Proteomes" id="UP000441585"/>
    </source>
</evidence>
<accession>A0A6I2M616</accession>
<organism evidence="2 3">
    <name type="scientific">Metabacillus idriensis</name>
    <dbReference type="NCBI Taxonomy" id="324768"/>
    <lineage>
        <taxon>Bacteria</taxon>
        <taxon>Bacillati</taxon>
        <taxon>Bacillota</taxon>
        <taxon>Bacilli</taxon>
        <taxon>Bacillales</taxon>
        <taxon>Bacillaceae</taxon>
        <taxon>Metabacillus</taxon>
    </lineage>
</organism>
<dbReference type="RefSeq" id="WP_070874915.1">
    <property type="nucleotide sequence ID" value="NZ_CAJGAA010000001.1"/>
</dbReference>
<comment type="caution">
    <text evidence="2">The sequence shown here is derived from an EMBL/GenBank/DDBJ whole genome shotgun (WGS) entry which is preliminary data.</text>
</comment>
<feature type="transmembrane region" description="Helical" evidence="1">
    <location>
        <begin position="72"/>
        <end position="97"/>
    </location>
</feature>
<dbReference type="Proteomes" id="UP000441585">
    <property type="component" value="Unassembled WGS sequence"/>
</dbReference>
<reference evidence="2 3" key="1">
    <citation type="submission" date="2019-11" db="EMBL/GenBank/DDBJ databases">
        <title>Bacillus idriensis genome.</title>
        <authorList>
            <person name="Konopka E.N."/>
            <person name="Newman J.D."/>
        </authorList>
    </citation>
    <scope>NUCLEOTIDE SEQUENCE [LARGE SCALE GENOMIC DNA]</scope>
    <source>
        <strain evidence="2 3">DSM 19097</strain>
    </source>
</reference>
<evidence type="ECO:0000313" key="2">
    <source>
        <dbReference type="EMBL" id="MRX52812.1"/>
    </source>
</evidence>
<protein>
    <recommendedName>
        <fullName evidence="4">DUF485 domain-containing protein</fullName>
    </recommendedName>
</protein>
<gene>
    <name evidence="2" type="ORF">GJU41_02400</name>
</gene>
<feature type="transmembrane region" description="Helical" evidence="1">
    <location>
        <begin position="42"/>
        <end position="60"/>
    </location>
</feature>
<dbReference type="EMBL" id="WKKF01000001">
    <property type="protein sequence ID" value="MRX52812.1"/>
    <property type="molecule type" value="Genomic_DNA"/>
</dbReference>
<name>A0A6I2M616_9BACI</name>
<keyword evidence="1" id="KW-0472">Membrane</keyword>
<keyword evidence="3" id="KW-1185">Reference proteome</keyword>